<dbReference type="RefSeq" id="WP_254090012.1">
    <property type="nucleotide sequence ID" value="NZ_JAHESC010000011.1"/>
</dbReference>
<dbReference type="Proteomes" id="UP001319180">
    <property type="component" value="Unassembled WGS sequence"/>
</dbReference>
<evidence type="ECO:0000259" key="1">
    <source>
        <dbReference type="Pfam" id="PF19915"/>
    </source>
</evidence>
<dbReference type="InterPro" id="IPR045554">
    <property type="entry name" value="bpX0"/>
</dbReference>
<accession>A0AAP2D9Y4</accession>
<keyword evidence="4" id="KW-1185">Reference proteome</keyword>
<proteinExistence type="predicted"/>
<dbReference type="AlphaFoldDB" id="A0AAP2D9Y4"/>
<evidence type="ECO:0000313" key="3">
    <source>
        <dbReference type="EMBL" id="MBT1686775.1"/>
    </source>
</evidence>
<name>A0AAP2D9Y4_9BACT</name>
<dbReference type="InterPro" id="IPR045553">
    <property type="entry name" value="bpX1"/>
</dbReference>
<gene>
    <name evidence="3" type="ORF">KK078_09415</name>
</gene>
<dbReference type="EMBL" id="JAHESC010000011">
    <property type="protein sequence ID" value="MBT1686775.1"/>
    <property type="molecule type" value="Genomic_DNA"/>
</dbReference>
<sequence length="800" mass="89874">MDDIIERTVHYFRPGKGALWRWSADQDVVEFGTGETITFREELLLLLQYLTDQGFPPLPCVLYILYACHEAPDGIENTMPYQRLHAWTPVAGPDITQLLRVIQGLPAEWRTGARKGLLLQEIFRDAWPAVPPDHARSVLDEFRSGRLDAQALQENPTATYNEVNTDGLRDAARRFPTTASLLLRLRTGLDTLPEVAVSVPELPADDLLRQLLSDPKTEGVARLTQRLVAALHITMHTDAAGDLPLGGYADISTRGDLDRLLLSELAHDDAMLTARLVNNEALYLRREEPPDRVHRQRVILLDTTLLLWGIPRVFAVSAALACTQKLPPHTTAYAVALGGETHAPLDLSGHAGIVHALEQLDGALHCGAALENVIRRGGFDEDADYLLITDEEALLDPGFEARFRTAREQLQFLITVSRQGTLHFYALRNGRRKLLNSATYDLGDLLLKQQKNADTTRVETPPTFLQTHPVPLYFPPVKLSTTPQMAYQTPTAVYCVTHAKRLLYWHDRQHGATELLHHIHGNWYLFFTGEEGFLSMLAFDTTDQQLHYYKFDLKHTTYVHMDLSGQPISAAFLLHNGYICFQGRHGLIGVNCLHARLATDEELKTALALEEVRGHSAIAKTQGRYRYENDTFSLPEMRRFTNVRSNVLQHVRSVVATPEGYLLINKKILRPDGDGTLALRPTQDDKPLESHYEATPGKGCALTENPAVRFYPFHWPNGSRAYGDSRGLLHLESGKAGIPAVTLVLTLDPSVTCWSSDGYVCGSPYFIRDEKLTRLPVDVFYEKYIKRFIDDITQHDRASL</sequence>
<evidence type="ECO:0000259" key="2">
    <source>
        <dbReference type="Pfam" id="PF19917"/>
    </source>
</evidence>
<feature type="domain" description="MoxR-vWA-beta-propeller ternary system" evidence="1">
    <location>
        <begin position="34"/>
        <end position="183"/>
    </location>
</feature>
<evidence type="ECO:0000313" key="4">
    <source>
        <dbReference type="Proteomes" id="UP001319180"/>
    </source>
</evidence>
<dbReference type="Pfam" id="PF19915">
    <property type="entry name" value="bpX0"/>
    <property type="match status" value="1"/>
</dbReference>
<reference evidence="3 4" key="1">
    <citation type="submission" date="2021-05" db="EMBL/GenBank/DDBJ databases">
        <title>A Polyphasic approach of four new species of the genus Ohtaekwangia: Ohtaekwangia histidinii sp. nov., Ohtaekwangia cretensis sp. nov., Ohtaekwangia indiensis sp. nov., Ohtaekwangia reichenbachii sp. nov. from diverse environment.</title>
        <authorList>
            <person name="Octaviana S."/>
        </authorList>
    </citation>
    <scope>NUCLEOTIDE SEQUENCE [LARGE SCALE GENOMIC DNA]</scope>
    <source>
        <strain evidence="3 4">PWU37</strain>
    </source>
</reference>
<comment type="caution">
    <text evidence="3">The sequence shown here is derived from an EMBL/GenBank/DDBJ whole genome shotgun (WGS) entry which is preliminary data.</text>
</comment>
<dbReference type="Pfam" id="PF19917">
    <property type="entry name" value="bpX1"/>
    <property type="match status" value="1"/>
</dbReference>
<organism evidence="3 4">
    <name type="scientific">Dawidia soli</name>
    <dbReference type="NCBI Taxonomy" id="2782352"/>
    <lineage>
        <taxon>Bacteria</taxon>
        <taxon>Pseudomonadati</taxon>
        <taxon>Bacteroidota</taxon>
        <taxon>Cytophagia</taxon>
        <taxon>Cytophagales</taxon>
        <taxon>Chryseotaleaceae</taxon>
        <taxon>Dawidia</taxon>
    </lineage>
</organism>
<feature type="domain" description="MoxR-vWA-beta-propeller ternary system" evidence="2">
    <location>
        <begin position="713"/>
        <end position="792"/>
    </location>
</feature>
<protein>
    <submittedName>
        <fullName evidence="3">Uncharacterized protein</fullName>
    </submittedName>
</protein>